<evidence type="ECO:0000256" key="5">
    <source>
        <dbReference type="ARBA" id="ARBA00023480"/>
    </source>
</evidence>
<dbReference type="EMBL" id="JAQMWT010000101">
    <property type="protein sequence ID" value="KAJ8610539.1"/>
    <property type="molecule type" value="Genomic_DNA"/>
</dbReference>
<organism evidence="6 7">
    <name type="scientific">Chrysophaeum taylorii</name>
    <dbReference type="NCBI Taxonomy" id="2483200"/>
    <lineage>
        <taxon>Eukaryota</taxon>
        <taxon>Sar</taxon>
        <taxon>Stramenopiles</taxon>
        <taxon>Ochrophyta</taxon>
        <taxon>Pelagophyceae</taxon>
        <taxon>Pelagomonadales</taxon>
        <taxon>Pelagomonadaceae</taxon>
        <taxon>Chrysophaeum</taxon>
    </lineage>
</organism>
<dbReference type="PANTHER" id="PTHR31661">
    <property type="entry name" value="SIMILAR TO CDNA SEQUENCE BC052040"/>
    <property type="match status" value="1"/>
</dbReference>
<evidence type="ECO:0000256" key="2">
    <source>
        <dbReference type="ARBA" id="ARBA00004496"/>
    </source>
</evidence>
<evidence type="ECO:0000256" key="4">
    <source>
        <dbReference type="ARBA" id="ARBA00023242"/>
    </source>
</evidence>
<evidence type="ECO:0000256" key="1">
    <source>
        <dbReference type="ARBA" id="ARBA00004123"/>
    </source>
</evidence>
<gene>
    <name evidence="6" type="ORF">CTAYLR_009748</name>
</gene>
<dbReference type="PANTHER" id="PTHR31661:SF1">
    <property type="entry name" value="CDAN1-INTERACTING NUCLEASE 1"/>
    <property type="match status" value="1"/>
</dbReference>
<evidence type="ECO:0000256" key="3">
    <source>
        <dbReference type="ARBA" id="ARBA00022490"/>
    </source>
</evidence>
<name>A0AAD7XSW3_9STRA</name>
<dbReference type="GO" id="GO:0005737">
    <property type="term" value="C:cytoplasm"/>
    <property type="evidence" value="ECO:0007669"/>
    <property type="project" value="UniProtKB-SubCell"/>
</dbReference>
<protein>
    <recommendedName>
        <fullName evidence="5">CDAN1-interacting nuclease 1</fullName>
    </recommendedName>
</protein>
<accession>A0AAD7XSW3</accession>
<proteinExistence type="predicted"/>
<dbReference type="Proteomes" id="UP001230188">
    <property type="component" value="Unassembled WGS sequence"/>
</dbReference>
<dbReference type="InterPro" id="IPR029404">
    <property type="entry name" value="CDIN1"/>
</dbReference>
<sequence length="232" mass="26448">MGARRRRPVFCSRRGFGRKGERLAAIALRVSYPPVLVARLVLEAVVDVPKKAVGDLVRNPEKILDARLRADPRPRDRCEVIECIDTDEHYAPRHDAARHDIGIEYELILRDRLEAIDIPYEHEDQLRIRGFAKTPDVLLTIPIGFLPAESNARRELSVVNWIDSKAMFGAPAVYHNEHRQQLLAYVNRLGAGAVVYWFGFANELQDVDRDILLLSRWPDPGTLFWPDATPVV</sequence>
<reference evidence="6" key="1">
    <citation type="submission" date="2023-01" db="EMBL/GenBank/DDBJ databases">
        <title>Metagenome sequencing of chrysophaentin producing Chrysophaeum taylorii.</title>
        <authorList>
            <person name="Davison J."/>
            <person name="Bewley C."/>
        </authorList>
    </citation>
    <scope>NUCLEOTIDE SEQUENCE</scope>
    <source>
        <strain evidence="6">NIES-1699</strain>
    </source>
</reference>
<keyword evidence="7" id="KW-1185">Reference proteome</keyword>
<dbReference type="GO" id="GO:0005634">
    <property type="term" value="C:nucleus"/>
    <property type="evidence" value="ECO:0007669"/>
    <property type="project" value="UniProtKB-SubCell"/>
</dbReference>
<dbReference type="Pfam" id="PF14811">
    <property type="entry name" value="TPD"/>
    <property type="match status" value="1"/>
</dbReference>
<comment type="subcellular location">
    <subcellularLocation>
        <location evidence="2">Cytoplasm</location>
    </subcellularLocation>
    <subcellularLocation>
        <location evidence="1">Nucleus</location>
    </subcellularLocation>
</comment>
<evidence type="ECO:0000313" key="6">
    <source>
        <dbReference type="EMBL" id="KAJ8610539.1"/>
    </source>
</evidence>
<evidence type="ECO:0000313" key="7">
    <source>
        <dbReference type="Proteomes" id="UP001230188"/>
    </source>
</evidence>
<keyword evidence="3" id="KW-0963">Cytoplasm</keyword>
<keyword evidence="4" id="KW-0539">Nucleus</keyword>
<comment type="caution">
    <text evidence="6">The sequence shown here is derived from an EMBL/GenBank/DDBJ whole genome shotgun (WGS) entry which is preliminary data.</text>
</comment>
<dbReference type="AlphaFoldDB" id="A0AAD7XSW3"/>